<accession>A0A6A7AWZ7</accession>
<organism evidence="3 4">
    <name type="scientific">Plenodomus tracheiphilus IPT5</name>
    <dbReference type="NCBI Taxonomy" id="1408161"/>
    <lineage>
        <taxon>Eukaryota</taxon>
        <taxon>Fungi</taxon>
        <taxon>Dikarya</taxon>
        <taxon>Ascomycota</taxon>
        <taxon>Pezizomycotina</taxon>
        <taxon>Dothideomycetes</taxon>
        <taxon>Pleosporomycetidae</taxon>
        <taxon>Pleosporales</taxon>
        <taxon>Pleosporineae</taxon>
        <taxon>Leptosphaeriaceae</taxon>
        <taxon>Plenodomus</taxon>
    </lineage>
</organism>
<keyword evidence="1" id="KW-1133">Transmembrane helix</keyword>
<evidence type="ECO:0000259" key="2">
    <source>
        <dbReference type="SMART" id="SM00672"/>
    </source>
</evidence>
<dbReference type="InterPro" id="IPR006598">
    <property type="entry name" value="CAP10"/>
</dbReference>
<dbReference type="SMART" id="SM00672">
    <property type="entry name" value="CAP10"/>
    <property type="match status" value="1"/>
</dbReference>
<proteinExistence type="predicted"/>
<dbReference type="OrthoDB" id="541052at2759"/>
<feature type="transmembrane region" description="Helical" evidence="1">
    <location>
        <begin position="91"/>
        <end position="109"/>
    </location>
</feature>
<evidence type="ECO:0000256" key="1">
    <source>
        <dbReference type="SAM" id="Phobius"/>
    </source>
</evidence>
<feature type="domain" description="Glycosyl transferase CAP10" evidence="2">
    <location>
        <begin position="348"/>
        <end position="520"/>
    </location>
</feature>
<sequence length="528" mass="60527">MQVLLVGWPVVGVFRILFLGMLKAVSWSTISRTAKYTSWHIGPAVNTVAYLYTLDPFQQPTLVRALFPIVAGLLALAQAIHVVPTNNKHRYCLWVFSIVYMVPYCVHFSRVRAASLDANYTYRTCDNHPVAKLIGDAKADFEALLQGQSTSLQATKAEHRRRYGHDPPPVTDEFDIIGQLLAPFRGLSGLQLTNVTEKAFEEPGSELWLCKQFDRHISIMFNDPLDDMKGILPDVNFLVNHLDEPRVLLPAIPYGENMEPFKLTDMAHQHTWDTLTSLCAPSNESARNYLTTSELPFINSLASSQDLCEHSEYRNTHGFHHSPTSFRLFSGLVSVLPTGAASTMGGILILSPAYIEDEFRFDETKDIPWIQKTNELSETSFLDRRLYDVAFTRVFQCDRKHCWDQTAYFRTKSWTDKFRALQSRFAFDYQLLASRSVPLKQTLLGEWHDDRLRPWVHYVPVSQSMEELPELVSYLTSSECGQRQAKDIAEQDRQWFSRALRDVDMIIYLYRLLLELARLQDPGSEAER</sequence>
<evidence type="ECO:0000313" key="3">
    <source>
        <dbReference type="EMBL" id="KAF2847801.1"/>
    </source>
</evidence>
<gene>
    <name evidence="3" type="ORF">T440DRAFT_491593</name>
</gene>
<dbReference type="Pfam" id="PF05686">
    <property type="entry name" value="Glyco_transf_90"/>
    <property type="match status" value="1"/>
</dbReference>
<dbReference type="Proteomes" id="UP000799423">
    <property type="component" value="Unassembled WGS sequence"/>
</dbReference>
<evidence type="ECO:0000313" key="4">
    <source>
        <dbReference type="Proteomes" id="UP000799423"/>
    </source>
</evidence>
<dbReference type="InterPro" id="IPR051091">
    <property type="entry name" value="O-Glucosyltr/Glycosyltrsf_90"/>
</dbReference>
<protein>
    <submittedName>
        <fullName evidence="3">Glycosyltransferase family 90 protein</fullName>
    </submittedName>
</protein>
<keyword evidence="1" id="KW-0472">Membrane</keyword>
<dbReference type="EMBL" id="MU006322">
    <property type="protein sequence ID" value="KAF2847801.1"/>
    <property type="molecule type" value="Genomic_DNA"/>
</dbReference>
<feature type="transmembrane region" description="Helical" evidence="1">
    <location>
        <begin position="65"/>
        <end position="84"/>
    </location>
</feature>
<dbReference type="AlphaFoldDB" id="A0A6A7AWZ7"/>
<dbReference type="PANTHER" id="PTHR12203">
    <property type="entry name" value="KDEL LYS-ASP-GLU-LEU CONTAINING - RELATED"/>
    <property type="match status" value="1"/>
</dbReference>
<feature type="transmembrane region" description="Helical" evidence="1">
    <location>
        <begin position="6"/>
        <end position="24"/>
    </location>
</feature>
<name>A0A6A7AWZ7_9PLEO</name>
<keyword evidence="4" id="KW-1185">Reference proteome</keyword>
<dbReference type="PANTHER" id="PTHR12203:SF61">
    <property type="entry name" value="CAPSULE PROTEIN"/>
    <property type="match status" value="1"/>
</dbReference>
<keyword evidence="1" id="KW-0812">Transmembrane</keyword>
<reference evidence="3" key="1">
    <citation type="submission" date="2020-01" db="EMBL/GenBank/DDBJ databases">
        <authorList>
            <consortium name="DOE Joint Genome Institute"/>
            <person name="Haridas S."/>
            <person name="Albert R."/>
            <person name="Binder M."/>
            <person name="Bloem J."/>
            <person name="Labutti K."/>
            <person name="Salamov A."/>
            <person name="Andreopoulos B."/>
            <person name="Baker S.E."/>
            <person name="Barry K."/>
            <person name="Bills G."/>
            <person name="Bluhm B.H."/>
            <person name="Cannon C."/>
            <person name="Castanera R."/>
            <person name="Culley D.E."/>
            <person name="Daum C."/>
            <person name="Ezra D."/>
            <person name="Gonzalez J.B."/>
            <person name="Henrissat B."/>
            <person name="Kuo A."/>
            <person name="Liang C."/>
            <person name="Lipzen A."/>
            <person name="Lutzoni F."/>
            <person name="Magnuson J."/>
            <person name="Mondo S."/>
            <person name="Nolan M."/>
            <person name="Ohm R."/>
            <person name="Pangilinan J."/>
            <person name="Park H.-J."/>
            <person name="Ramirez L."/>
            <person name="Alfaro M."/>
            <person name="Sun H."/>
            <person name="Tritt A."/>
            <person name="Yoshinaga Y."/>
            <person name="Zwiers L.-H."/>
            <person name="Turgeon B.G."/>
            <person name="Goodwin S.B."/>
            <person name="Spatafora J.W."/>
            <person name="Crous P.W."/>
            <person name="Grigoriev I.V."/>
        </authorList>
    </citation>
    <scope>NUCLEOTIDE SEQUENCE</scope>
    <source>
        <strain evidence="3">IPT5</strain>
    </source>
</reference>